<evidence type="ECO:0000313" key="2">
    <source>
        <dbReference type="EMBL" id="GGG62011.1"/>
    </source>
</evidence>
<sequence>MDETIILAYIIGINIGGFILMGLDKQRAKKRAWRISEKTLWITAILGGGIGSFLGMQVFRHKTKHALFRIGMPILIIVQLVLWIYISFVS</sequence>
<evidence type="ECO:0000256" key="1">
    <source>
        <dbReference type="SAM" id="Phobius"/>
    </source>
</evidence>
<dbReference type="Pfam" id="PF06961">
    <property type="entry name" value="DUF1294"/>
    <property type="match status" value="1"/>
</dbReference>
<dbReference type="Proteomes" id="UP000622860">
    <property type="component" value="Unassembled WGS sequence"/>
</dbReference>
<gene>
    <name evidence="2" type="ORF">GCM10011398_01630</name>
</gene>
<proteinExistence type="predicted"/>
<dbReference type="InterPro" id="IPR010718">
    <property type="entry name" value="DUF1294"/>
</dbReference>
<dbReference type="EMBL" id="BMFR01000001">
    <property type="protein sequence ID" value="GGG62011.1"/>
    <property type="molecule type" value="Genomic_DNA"/>
</dbReference>
<dbReference type="RefSeq" id="WP_188453449.1">
    <property type="nucleotide sequence ID" value="NZ_BMFR01000001.1"/>
</dbReference>
<dbReference type="GO" id="GO:0003676">
    <property type="term" value="F:nucleic acid binding"/>
    <property type="evidence" value="ECO:0007669"/>
    <property type="project" value="InterPro"/>
</dbReference>
<keyword evidence="1" id="KW-0472">Membrane</keyword>
<feature type="transmembrane region" description="Helical" evidence="1">
    <location>
        <begin position="6"/>
        <end position="23"/>
    </location>
</feature>
<accession>A0A917LWP0</accession>
<comment type="caution">
    <text evidence="2">The sequence shown here is derived from an EMBL/GenBank/DDBJ whole genome shotgun (WGS) entry which is preliminary data.</text>
</comment>
<protein>
    <recommendedName>
        <fullName evidence="4">DUF1294 domain-containing protein</fullName>
    </recommendedName>
</protein>
<keyword evidence="1" id="KW-0812">Transmembrane</keyword>
<organism evidence="2 3">
    <name type="scientific">Virgibacillus oceani</name>
    <dbReference type="NCBI Taxonomy" id="1479511"/>
    <lineage>
        <taxon>Bacteria</taxon>
        <taxon>Bacillati</taxon>
        <taxon>Bacillota</taxon>
        <taxon>Bacilli</taxon>
        <taxon>Bacillales</taxon>
        <taxon>Bacillaceae</taxon>
        <taxon>Virgibacillus</taxon>
    </lineage>
</organism>
<keyword evidence="1" id="KW-1133">Transmembrane helix</keyword>
<dbReference type="InterPro" id="IPR012156">
    <property type="entry name" value="Cold_shock_CspA"/>
</dbReference>
<feature type="transmembrane region" description="Helical" evidence="1">
    <location>
        <begin position="66"/>
        <end position="86"/>
    </location>
</feature>
<reference evidence="2" key="1">
    <citation type="journal article" date="2014" name="Int. J. Syst. Evol. Microbiol.">
        <title>Complete genome sequence of Corynebacterium casei LMG S-19264T (=DSM 44701T), isolated from a smear-ripened cheese.</title>
        <authorList>
            <consortium name="US DOE Joint Genome Institute (JGI-PGF)"/>
            <person name="Walter F."/>
            <person name="Albersmeier A."/>
            <person name="Kalinowski J."/>
            <person name="Ruckert C."/>
        </authorList>
    </citation>
    <scope>NUCLEOTIDE SEQUENCE</scope>
    <source>
        <strain evidence="2">CGMCC 1.12754</strain>
    </source>
</reference>
<evidence type="ECO:0008006" key="4">
    <source>
        <dbReference type="Google" id="ProtNLM"/>
    </source>
</evidence>
<dbReference type="PIRSF" id="PIRSF002599">
    <property type="entry name" value="Cold_shock_A"/>
    <property type="match status" value="1"/>
</dbReference>
<keyword evidence="3" id="KW-1185">Reference proteome</keyword>
<name>A0A917LWP0_9BACI</name>
<feature type="transmembrane region" description="Helical" evidence="1">
    <location>
        <begin position="39"/>
        <end position="60"/>
    </location>
</feature>
<evidence type="ECO:0000313" key="3">
    <source>
        <dbReference type="Proteomes" id="UP000622860"/>
    </source>
</evidence>
<dbReference type="AlphaFoldDB" id="A0A917LWP0"/>
<reference evidence="2" key="2">
    <citation type="submission" date="2020-09" db="EMBL/GenBank/DDBJ databases">
        <authorList>
            <person name="Sun Q."/>
            <person name="Zhou Y."/>
        </authorList>
    </citation>
    <scope>NUCLEOTIDE SEQUENCE</scope>
    <source>
        <strain evidence="2">CGMCC 1.12754</strain>
    </source>
</reference>